<feature type="transmembrane region" description="Helical" evidence="5">
    <location>
        <begin position="177"/>
        <end position="202"/>
    </location>
</feature>
<evidence type="ECO:0000256" key="3">
    <source>
        <dbReference type="ARBA" id="ARBA00022989"/>
    </source>
</evidence>
<comment type="subcellular location">
    <subcellularLocation>
        <location evidence="1">Membrane</location>
        <topology evidence="1">Multi-pass membrane protein</topology>
    </subcellularLocation>
</comment>
<evidence type="ECO:0000256" key="4">
    <source>
        <dbReference type="ARBA" id="ARBA00023136"/>
    </source>
</evidence>
<keyword evidence="3 5" id="KW-1133">Transmembrane helix</keyword>
<organism evidence="7 8">
    <name type="scientific">Novipirellula caenicola</name>
    <dbReference type="NCBI Taxonomy" id="1536901"/>
    <lineage>
        <taxon>Bacteria</taxon>
        <taxon>Pseudomonadati</taxon>
        <taxon>Planctomycetota</taxon>
        <taxon>Planctomycetia</taxon>
        <taxon>Pirellulales</taxon>
        <taxon>Pirellulaceae</taxon>
        <taxon>Novipirellula</taxon>
    </lineage>
</organism>
<evidence type="ECO:0000256" key="5">
    <source>
        <dbReference type="SAM" id="Phobius"/>
    </source>
</evidence>
<dbReference type="InterPro" id="IPR007016">
    <property type="entry name" value="O-antigen_ligase-rel_domated"/>
</dbReference>
<keyword evidence="4 5" id="KW-0472">Membrane</keyword>
<feature type="transmembrane region" description="Helical" evidence="5">
    <location>
        <begin position="306"/>
        <end position="327"/>
    </location>
</feature>
<dbReference type="RefSeq" id="WP_345682168.1">
    <property type="nucleotide sequence ID" value="NZ_BAABRO010000001.1"/>
</dbReference>
<dbReference type="Proteomes" id="UP001416858">
    <property type="component" value="Unassembled WGS sequence"/>
</dbReference>
<evidence type="ECO:0000259" key="6">
    <source>
        <dbReference type="Pfam" id="PF04932"/>
    </source>
</evidence>
<keyword evidence="2 5" id="KW-0812">Transmembrane</keyword>
<feature type="transmembrane region" description="Helical" evidence="5">
    <location>
        <begin position="152"/>
        <end position="170"/>
    </location>
</feature>
<reference evidence="7 8" key="1">
    <citation type="submission" date="2024-02" db="EMBL/GenBank/DDBJ databases">
        <title>Rhodopirellula caenicola NBRC 110016.</title>
        <authorList>
            <person name="Ichikawa N."/>
            <person name="Katano-Makiyama Y."/>
            <person name="Hidaka K."/>
        </authorList>
    </citation>
    <scope>NUCLEOTIDE SEQUENCE [LARGE SCALE GENOMIC DNA]</scope>
    <source>
        <strain evidence="7 8">NBRC 110016</strain>
    </source>
</reference>
<evidence type="ECO:0000313" key="7">
    <source>
        <dbReference type="EMBL" id="GAA5505075.1"/>
    </source>
</evidence>
<feature type="transmembrane region" description="Helical" evidence="5">
    <location>
        <begin position="35"/>
        <end position="52"/>
    </location>
</feature>
<feature type="transmembrane region" description="Helical" evidence="5">
    <location>
        <begin position="214"/>
        <end position="231"/>
    </location>
</feature>
<comment type="caution">
    <text evidence="7">The sequence shown here is derived from an EMBL/GenBank/DDBJ whole genome shotgun (WGS) entry which is preliminary data.</text>
</comment>
<feature type="domain" description="O-antigen ligase-related" evidence="6">
    <location>
        <begin position="184"/>
        <end position="319"/>
    </location>
</feature>
<accession>A0ABP9VKE4</accession>
<sequence>MIQPRLGYLLVLSVPLCAAIATPRGLEFAGLNYTGWLWLGMLVLAVFLIMAEKAIFHDERCVRFPVIPWAAFFGFNWISLIWADDFGPRNIQDAMQVSMPLVMGAAASMFFETREQLRTLQRIFLMSMLPLLVSLVIWRLDLMPSLDFDTGMRPLGLTVGLVGCVFLAMAPPKYFTAVVGWGVSLAVCFASGGRTVTLSILALPMLHPRIGTKLGRVILSVLMLVLAVVVFHSDSFQQRFFYSGSGTLEDLMAGDVRGSGRFDAWPKIFDHAMLTPWLGHGIGSAYDYVAIVWPGMNHVQNDYLRVFYETGIVGFVIFILVSIWQTLSLFSRVQSSTGLVQQTYLAAWLGWLLFLMNATTGNPISYNLWFMNPLFVLMGAAYGIDALESQESSSVLSDPQDNLHFYEQA</sequence>
<dbReference type="InterPro" id="IPR051533">
    <property type="entry name" value="WaaL-like"/>
</dbReference>
<dbReference type="Pfam" id="PF04932">
    <property type="entry name" value="Wzy_C"/>
    <property type="match status" value="1"/>
</dbReference>
<dbReference type="PANTHER" id="PTHR37422">
    <property type="entry name" value="TEICHURONIC ACID BIOSYNTHESIS PROTEIN TUAE"/>
    <property type="match status" value="1"/>
</dbReference>
<feature type="transmembrane region" description="Helical" evidence="5">
    <location>
        <begin position="94"/>
        <end position="111"/>
    </location>
</feature>
<protein>
    <recommendedName>
        <fullName evidence="6">O-antigen ligase-related domain-containing protein</fullName>
    </recommendedName>
</protein>
<evidence type="ECO:0000313" key="8">
    <source>
        <dbReference type="Proteomes" id="UP001416858"/>
    </source>
</evidence>
<evidence type="ECO:0000256" key="1">
    <source>
        <dbReference type="ARBA" id="ARBA00004141"/>
    </source>
</evidence>
<feature type="transmembrane region" description="Helical" evidence="5">
    <location>
        <begin position="123"/>
        <end position="140"/>
    </location>
</feature>
<feature type="transmembrane region" description="Helical" evidence="5">
    <location>
        <begin position="64"/>
        <end position="82"/>
    </location>
</feature>
<name>A0ABP9VKE4_9BACT</name>
<dbReference type="PANTHER" id="PTHR37422:SF13">
    <property type="entry name" value="LIPOPOLYSACCHARIDE BIOSYNTHESIS PROTEIN PA4999-RELATED"/>
    <property type="match status" value="1"/>
</dbReference>
<gene>
    <name evidence="7" type="ORF">Rcae01_00516</name>
</gene>
<dbReference type="EMBL" id="BAABRO010000001">
    <property type="protein sequence ID" value="GAA5505075.1"/>
    <property type="molecule type" value="Genomic_DNA"/>
</dbReference>
<feature type="transmembrane region" description="Helical" evidence="5">
    <location>
        <begin position="339"/>
        <end position="359"/>
    </location>
</feature>
<keyword evidence="8" id="KW-1185">Reference proteome</keyword>
<proteinExistence type="predicted"/>
<evidence type="ECO:0000256" key="2">
    <source>
        <dbReference type="ARBA" id="ARBA00022692"/>
    </source>
</evidence>